<dbReference type="Gene3D" id="1.20.1050.10">
    <property type="match status" value="1"/>
</dbReference>
<evidence type="ECO:0008006" key="5">
    <source>
        <dbReference type="Google" id="ProtNLM"/>
    </source>
</evidence>
<accession>A0A9W6Z5F7</accession>
<sequence>MNTLIRKPAFPLALGLFVYFGRRLLTSAAASSSGPITLHIYDHCPFCIRVELFLSRNNISYSRVVYGYGAGAPPSKKGYDPTGGPVKLLGEKLLPVLEINGSLYGESLDIIGRLQTLPSVPSIPCASSPTRLNEWKKIFSPLKSALVRPRIVKLKHLKDWEDERDVGYAREKYRNMGFDYEDVLSRSSSLKSEISSSLKSLDTDVLLGSSPISINSYGWGVDDLCLLPDLRSLTCVEGVVWPERVRKYLEEGFENCQAELYWEYQVE</sequence>
<dbReference type="SUPFAM" id="SSF47616">
    <property type="entry name" value="GST C-terminal domain-like"/>
    <property type="match status" value="1"/>
</dbReference>
<comment type="caution">
    <text evidence="3">The sequence shown here is derived from an EMBL/GenBank/DDBJ whole genome shotgun (WGS) entry which is preliminary data.</text>
</comment>
<evidence type="ECO:0000313" key="3">
    <source>
        <dbReference type="EMBL" id="GMH47624.1"/>
    </source>
</evidence>
<evidence type="ECO:0000313" key="4">
    <source>
        <dbReference type="Proteomes" id="UP001165160"/>
    </source>
</evidence>
<organism evidence="3 4">
    <name type="scientific">Triparma verrucosa</name>
    <dbReference type="NCBI Taxonomy" id="1606542"/>
    <lineage>
        <taxon>Eukaryota</taxon>
        <taxon>Sar</taxon>
        <taxon>Stramenopiles</taxon>
        <taxon>Ochrophyta</taxon>
        <taxon>Bolidophyceae</taxon>
        <taxon>Parmales</taxon>
        <taxon>Triparmaceae</taxon>
        <taxon>Triparma</taxon>
    </lineage>
</organism>
<dbReference type="InterPro" id="IPR004045">
    <property type="entry name" value="Glutathione_S-Trfase_N"/>
</dbReference>
<dbReference type="Pfam" id="PF04399">
    <property type="entry name" value="Glutaredoxin2_C"/>
    <property type="match status" value="1"/>
</dbReference>
<dbReference type="Gene3D" id="3.40.30.10">
    <property type="entry name" value="Glutaredoxin"/>
    <property type="match status" value="1"/>
</dbReference>
<name>A0A9W6Z5F7_9STRA</name>
<feature type="domain" description="Glutaredoxin 2 C-terminal" evidence="1">
    <location>
        <begin position="133"/>
        <end position="261"/>
    </location>
</feature>
<dbReference type="AlphaFoldDB" id="A0A9W6Z5F7"/>
<protein>
    <recommendedName>
        <fullName evidence="5">GST N-terminal domain-containing protein</fullName>
    </recommendedName>
</protein>
<evidence type="ECO:0000259" key="1">
    <source>
        <dbReference type="Pfam" id="PF04399"/>
    </source>
</evidence>
<keyword evidence="4" id="KW-1185">Reference proteome</keyword>
<reference evidence="4" key="1">
    <citation type="journal article" date="2023" name="Commun. Biol.">
        <title>Genome analysis of Parmales, the sister group of diatoms, reveals the evolutionary specialization of diatoms from phago-mixotrophs to photoautotrophs.</title>
        <authorList>
            <person name="Ban H."/>
            <person name="Sato S."/>
            <person name="Yoshikawa S."/>
            <person name="Yamada K."/>
            <person name="Nakamura Y."/>
            <person name="Ichinomiya M."/>
            <person name="Sato N."/>
            <person name="Blanc-Mathieu R."/>
            <person name="Endo H."/>
            <person name="Kuwata A."/>
            <person name="Ogata H."/>
        </authorList>
    </citation>
    <scope>NUCLEOTIDE SEQUENCE [LARGE SCALE GENOMIC DNA]</scope>
    <source>
        <strain evidence="4">NIES 3699</strain>
    </source>
</reference>
<dbReference type="Proteomes" id="UP001165160">
    <property type="component" value="Unassembled WGS sequence"/>
</dbReference>
<feature type="domain" description="GST N-terminal" evidence="2">
    <location>
        <begin position="43"/>
        <end position="115"/>
    </location>
</feature>
<dbReference type="EMBL" id="BRXX01000577">
    <property type="protein sequence ID" value="GMH47624.1"/>
    <property type="molecule type" value="Genomic_DNA"/>
</dbReference>
<dbReference type="Pfam" id="PF13409">
    <property type="entry name" value="GST_N_2"/>
    <property type="match status" value="1"/>
</dbReference>
<dbReference type="InterPro" id="IPR036249">
    <property type="entry name" value="Thioredoxin-like_sf"/>
</dbReference>
<evidence type="ECO:0000259" key="2">
    <source>
        <dbReference type="Pfam" id="PF13409"/>
    </source>
</evidence>
<dbReference type="InterPro" id="IPR007494">
    <property type="entry name" value="Glutaredoxin2_C"/>
</dbReference>
<dbReference type="SUPFAM" id="SSF52833">
    <property type="entry name" value="Thioredoxin-like"/>
    <property type="match status" value="1"/>
</dbReference>
<dbReference type="InterPro" id="IPR036282">
    <property type="entry name" value="Glutathione-S-Trfase_C_sf"/>
</dbReference>
<gene>
    <name evidence="3" type="ORF">TrVE_jg8278</name>
</gene>
<proteinExistence type="predicted"/>